<dbReference type="PANTHER" id="PTHR43544">
    <property type="entry name" value="SHORT-CHAIN DEHYDROGENASE/REDUCTASE"/>
    <property type="match status" value="1"/>
</dbReference>
<dbReference type="Gene3D" id="3.40.50.720">
    <property type="entry name" value="NAD(P)-binding Rossmann-like Domain"/>
    <property type="match status" value="3"/>
</dbReference>
<evidence type="ECO:0000313" key="2">
    <source>
        <dbReference type="Proteomes" id="UP000005239"/>
    </source>
</evidence>
<dbReference type="InterPro" id="IPR036291">
    <property type="entry name" value="NAD(P)-bd_dom_sf"/>
</dbReference>
<dbReference type="PANTHER" id="PTHR43544:SF35">
    <property type="entry name" value="C-FACTOR-RELATED"/>
    <property type="match status" value="1"/>
</dbReference>
<reference evidence="2" key="1">
    <citation type="journal article" date="2008" name="Nat. Genet.">
        <title>The Pristionchus pacificus genome provides a unique perspective on nematode lifestyle and parasitism.</title>
        <authorList>
            <person name="Dieterich C."/>
            <person name="Clifton S.W."/>
            <person name="Schuster L.N."/>
            <person name="Chinwalla A."/>
            <person name="Delehaunty K."/>
            <person name="Dinkelacker I."/>
            <person name="Fulton L."/>
            <person name="Fulton R."/>
            <person name="Godfrey J."/>
            <person name="Minx P."/>
            <person name="Mitreva M."/>
            <person name="Roeseler W."/>
            <person name="Tian H."/>
            <person name="Witte H."/>
            <person name="Yang S.P."/>
            <person name="Wilson R.K."/>
            <person name="Sommer R.J."/>
        </authorList>
    </citation>
    <scope>NUCLEOTIDE SEQUENCE [LARGE SCALE GENOMIC DNA]</scope>
    <source>
        <strain evidence="2">PS312</strain>
    </source>
</reference>
<accession>A0A2A6BK95</accession>
<dbReference type="Proteomes" id="UP000005239">
    <property type="component" value="Unassembled WGS sequence"/>
</dbReference>
<dbReference type="PRINTS" id="PR00080">
    <property type="entry name" value="SDRFAMILY"/>
</dbReference>
<dbReference type="AlphaFoldDB" id="A0A2A6BK95"/>
<dbReference type="InterPro" id="IPR051468">
    <property type="entry name" value="Fungal_SecMetab_SDRs"/>
</dbReference>
<accession>A0A8R1UCF8</accession>
<name>A0A2A6BK95_PRIPA</name>
<dbReference type="GO" id="GO:0005737">
    <property type="term" value="C:cytoplasm"/>
    <property type="evidence" value="ECO:0000318"/>
    <property type="project" value="GO_Central"/>
</dbReference>
<dbReference type="InterPro" id="IPR002347">
    <property type="entry name" value="SDR_fam"/>
</dbReference>
<evidence type="ECO:0000313" key="1">
    <source>
        <dbReference type="EnsemblMetazoa" id="PPA19655.1"/>
    </source>
</evidence>
<dbReference type="EnsemblMetazoa" id="PPA19655.1">
    <property type="protein sequence ID" value="PPA19655.1"/>
    <property type="gene ID" value="WBGene00109209"/>
</dbReference>
<dbReference type="CDD" id="cd05325">
    <property type="entry name" value="carb_red_sniffer_like_SDR_c"/>
    <property type="match status" value="2"/>
</dbReference>
<dbReference type="InterPro" id="IPR020904">
    <property type="entry name" value="Sc_DH/Rdtase_CS"/>
</dbReference>
<organism evidence="1 2">
    <name type="scientific">Pristionchus pacificus</name>
    <name type="common">Parasitic nematode worm</name>
    <dbReference type="NCBI Taxonomy" id="54126"/>
    <lineage>
        <taxon>Eukaryota</taxon>
        <taxon>Metazoa</taxon>
        <taxon>Ecdysozoa</taxon>
        <taxon>Nematoda</taxon>
        <taxon>Chromadorea</taxon>
        <taxon>Rhabditida</taxon>
        <taxon>Rhabditina</taxon>
        <taxon>Diplogasteromorpha</taxon>
        <taxon>Diplogasteroidea</taxon>
        <taxon>Neodiplogasteridae</taxon>
        <taxon>Pristionchus</taxon>
    </lineage>
</organism>
<protein>
    <submittedName>
        <fullName evidence="1">Dehydrogenase</fullName>
    </submittedName>
</protein>
<gene>
    <name evidence="1" type="primary">WBGene00109209</name>
</gene>
<keyword evidence="2" id="KW-1185">Reference proteome</keyword>
<dbReference type="Pfam" id="PF00106">
    <property type="entry name" value="adh_short"/>
    <property type="match status" value="2"/>
</dbReference>
<dbReference type="PRINTS" id="PR00081">
    <property type="entry name" value="GDHRDH"/>
</dbReference>
<dbReference type="PROSITE" id="PS00061">
    <property type="entry name" value="ADH_SHORT"/>
    <property type="match status" value="1"/>
</dbReference>
<sequence length="682" mass="74277">SFSSHTLQLHFGYSTCLTSNLHKLLEAQLNERACSRTYPAVTNSSCCCWIRCSVVLTPLTHRAHPIARLSPLAPARTRQQPRSSRPISRLSQVSTMVKNIVVTGANRGIGLGLIKELLKNDQIGKLFATTRNPSKSPELQSISDPRLVIVEMDADSDASIGKAVEQIGKVVGSSGVDILINNAGVLYPVDINAPINRKEASKNFDVNCVATMAVTFFFKELLKAGAKKAGHSQVVNISSVLGSISLTWGAVPPRHFTAYNMSKARTYLPLFIAGLNMYTKTLAMDWKADGIRVTAINPGWVKTDMGTEAGELTVEESTSNIARTIFKLGEQSNGLFYNYDFQPLTCSTLRVPDCFSYIIVYSLVHNKRPRSFQLLLIMSKSVVITGANRGLGLGLVKEVLKNNSVGKLFATTRTAAPELSGIADPRLVIVQMDADSDESVKSAAEKVAQTVGSSGVDILVNNAGVLLGVDYSKPVKREDAAHNFNVNCIATMVVTQTFHELLKSAARTNGHAQVVNISSILGSIALTSGSTPRMFAAYSMSKAALNMFTRNVSIDWKDDKIRCTSIHPGWVQTDMGGKAATLTVEESTSNMASTIFKLDEPNNGLFYNWKFDALPWYKRERSSRIGELSVVITGANRGIGLGLVKELLKTDRVSHLFATARNPSTSDELRAINDQLEQRILI</sequence>
<dbReference type="SUPFAM" id="SSF51735">
    <property type="entry name" value="NAD(P)-binding Rossmann-fold domains"/>
    <property type="match status" value="3"/>
</dbReference>
<reference evidence="1" key="2">
    <citation type="submission" date="2022-06" db="UniProtKB">
        <authorList>
            <consortium name="EnsemblMetazoa"/>
        </authorList>
    </citation>
    <scope>IDENTIFICATION</scope>
    <source>
        <strain evidence="1">PS312</strain>
    </source>
</reference>
<proteinExistence type="predicted"/>
<dbReference type="GO" id="GO:0016491">
    <property type="term" value="F:oxidoreductase activity"/>
    <property type="evidence" value="ECO:0000318"/>
    <property type="project" value="GO_Central"/>
</dbReference>